<evidence type="ECO:0000313" key="1">
    <source>
        <dbReference type="EMBL" id="KOF68354.1"/>
    </source>
</evidence>
<proteinExistence type="predicted"/>
<reference evidence="1" key="1">
    <citation type="submission" date="2015-07" db="EMBL/GenBank/DDBJ databases">
        <title>MeaNS - Measles Nucleotide Surveillance Program.</title>
        <authorList>
            <person name="Tran T."/>
            <person name="Druce J."/>
        </authorList>
    </citation>
    <scope>NUCLEOTIDE SEQUENCE</scope>
    <source>
        <strain evidence="1">UCB-OBI-ISO-001</strain>
        <tissue evidence="1">Gonad</tissue>
    </source>
</reference>
<accession>A0A0L8FUK2</accession>
<dbReference type="AlphaFoldDB" id="A0A0L8FUK2"/>
<protein>
    <submittedName>
        <fullName evidence="1">Uncharacterized protein</fullName>
    </submittedName>
</protein>
<sequence length="71" mass="8257">MPQFTRTQWTACGVTLRLYIVICNGTSDGLLSTWYYSRRVVPVRAFANARKPKTCKQSKFFFLLNLPPSYF</sequence>
<dbReference type="EMBL" id="KQ426355">
    <property type="protein sequence ID" value="KOF68354.1"/>
    <property type="molecule type" value="Genomic_DNA"/>
</dbReference>
<name>A0A0L8FUK2_OCTBM</name>
<organism evidence="1">
    <name type="scientific">Octopus bimaculoides</name>
    <name type="common">California two-spotted octopus</name>
    <dbReference type="NCBI Taxonomy" id="37653"/>
    <lineage>
        <taxon>Eukaryota</taxon>
        <taxon>Metazoa</taxon>
        <taxon>Spiralia</taxon>
        <taxon>Lophotrochozoa</taxon>
        <taxon>Mollusca</taxon>
        <taxon>Cephalopoda</taxon>
        <taxon>Coleoidea</taxon>
        <taxon>Octopodiformes</taxon>
        <taxon>Octopoda</taxon>
        <taxon>Incirrata</taxon>
        <taxon>Octopodidae</taxon>
        <taxon>Octopus</taxon>
    </lineage>
</organism>
<gene>
    <name evidence="1" type="ORF">OCBIM_22007468mg</name>
</gene>